<reference evidence="1 2" key="1">
    <citation type="submission" date="2019-10" db="EMBL/GenBank/DDBJ databases">
        <title>Draft Genome Sequence of the Caffeine Degrading Methylotroph Methylorubrum populi PINKEL.</title>
        <authorList>
            <person name="Dawson S.C."/>
            <person name="Zhang X."/>
            <person name="Wright M.E."/>
            <person name="Sharma G."/>
            <person name="Langner J.T."/>
            <person name="Ditty J.L."/>
            <person name="Subuyuj G.A."/>
        </authorList>
    </citation>
    <scope>NUCLEOTIDE SEQUENCE [LARGE SCALE GENOMIC DNA]</scope>
    <source>
        <strain evidence="1 2">Pinkel</strain>
    </source>
</reference>
<organism evidence="1 2">
    <name type="scientific">Methylorubrum populi</name>
    <dbReference type="NCBI Taxonomy" id="223967"/>
    <lineage>
        <taxon>Bacteria</taxon>
        <taxon>Pseudomonadati</taxon>
        <taxon>Pseudomonadota</taxon>
        <taxon>Alphaproteobacteria</taxon>
        <taxon>Hyphomicrobiales</taxon>
        <taxon>Methylobacteriaceae</taxon>
        <taxon>Methylorubrum</taxon>
    </lineage>
</organism>
<accession>A0A833J1L3</accession>
<evidence type="ECO:0000313" key="1">
    <source>
        <dbReference type="EMBL" id="KAB7782875.1"/>
    </source>
</evidence>
<name>A0A833J1L3_9HYPH</name>
<dbReference type="EMBL" id="WEKV01000018">
    <property type="protein sequence ID" value="KAB7782875.1"/>
    <property type="molecule type" value="Genomic_DNA"/>
</dbReference>
<dbReference type="Proteomes" id="UP000469949">
    <property type="component" value="Unassembled WGS sequence"/>
</dbReference>
<evidence type="ECO:0000313" key="2">
    <source>
        <dbReference type="Proteomes" id="UP000469949"/>
    </source>
</evidence>
<proteinExistence type="predicted"/>
<sequence length="239" mass="24158">MPAGAIAGSGVLSAGASLFGANQAASAQKKAAQIASATQLQMYNQTRSDLGPYRELGAYAGDQLRNRLTELTAPITMGQAELEATPGYAFTLSQGLKAGQNSAAARGLGLSGAAIKAATSYATGLADQTYKTQFDIANTNRTNAFNRLFQTTQLGQGAATGQATANLLTGNQIAQNTIGTGNAQGAAAIAGGNAVGSALQYGGGYLNRLLQASGSAPAANDYFGAGSPLARGWRDDQWA</sequence>
<dbReference type="RefSeq" id="WP_152278230.1">
    <property type="nucleotide sequence ID" value="NZ_WEKV01000018.1"/>
</dbReference>
<gene>
    <name evidence="1" type="ORF">F8B43_4169</name>
</gene>
<comment type="caution">
    <text evidence="1">The sequence shown here is derived from an EMBL/GenBank/DDBJ whole genome shotgun (WGS) entry which is preliminary data.</text>
</comment>
<dbReference type="AlphaFoldDB" id="A0A833J1L3"/>
<protein>
    <submittedName>
        <fullName evidence="1">Phage DNA transfer protein</fullName>
    </submittedName>
</protein>